<feature type="transmembrane region" description="Helical" evidence="16">
    <location>
        <begin position="60"/>
        <end position="78"/>
    </location>
</feature>
<evidence type="ECO:0000256" key="9">
    <source>
        <dbReference type="ARBA" id="ARBA00022960"/>
    </source>
</evidence>
<keyword evidence="5 16" id="KW-0121">Carboxypeptidase</keyword>
<evidence type="ECO:0000256" key="11">
    <source>
        <dbReference type="ARBA" id="ARBA00022989"/>
    </source>
</evidence>
<keyword evidence="11 16" id="KW-1133">Transmembrane helix</keyword>
<evidence type="ECO:0000256" key="14">
    <source>
        <dbReference type="ARBA" id="ARBA00023306"/>
    </source>
</evidence>
<evidence type="ECO:0000256" key="15">
    <source>
        <dbReference type="ARBA" id="ARBA00023316"/>
    </source>
</evidence>
<evidence type="ECO:0000256" key="4">
    <source>
        <dbReference type="ARBA" id="ARBA00022618"/>
    </source>
</evidence>
<evidence type="ECO:0000256" key="6">
    <source>
        <dbReference type="ARBA" id="ARBA00022670"/>
    </source>
</evidence>
<evidence type="ECO:0000256" key="5">
    <source>
        <dbReference type="ARBA" id="ARBA00022645"/>
    </source>
</evidence>
<feature type="active site" description="Acyl-ester intermediate" evidence="16">
    <location>
        <position position="335"/>
    </location>
</feature>
<feature type="domain" description="Penicillin-binding protein dimerisation" evidence="18">
    <location>
        <begin position="102"/>
        <end position="247"/>
    </location>
</feature>
<sequence>MKGSFLQRVAAGARSRLAPVARNRAGARRRERPTANEAQAVRYATSPLLAAKTPPLRSRLLVLGLGLGFCVLAGRALYVQVINPAFFQKEGEIRYGHTFALQASRGRIVDRNGQILAASVPAPSVFAVPREAKVSPEQQRELAKLLGLPANDLARRLSGKSGFVWLRRQVDEVVAAQVKALGAKGVYVQREFRRQYPEGESAAHVVGFTNIEERGLEGVELAFQKDLQGRSGSRSVVRDRLGRVVEDVGEMVDAEDGRDIALAIDSKVQFYAYQRVRDAVVEHKAKSGSVVVLDTQTGEVLALANYPSYVPGERASMSGPQLRNRAVTDTFEPGSTMKPFIAALALQTGRVRPDTVIQTAPGRISITGSTIHDAHPHGALSVEQVIQKSSNVGTVKMAMQMQPREMWETFSAVGFGQKPALPFPGMASGRLRPYKSWRPIEQATMSYGYGLSTSLFQLARAYTVFARDGDVAPMTLLRAEHAAGGAPVFSPEVARSVRKMLQMAAGEGGTAPKAQAIGYSVGGKTGTAHKQEGGGYAGNKYRAWFVGIAPISAPRVVVAVMVDEPSNGRYFGGDVAAPVFSSVVQRSLQILGVPPDMPVQPQIVARAQAAPAEQESF</sequence>
<comment type="similarity">
    <text evidence="16">Belongs to the transpeptidase family. FtsI subfamily.</text>
</comment>
<dbReference type="SUPFAM" id="SSF56601">
    <property type="entry name" value="beta-lactamase/transpeptidase-like"/>
    <property type="match status" value="1"/>
</dbReference>
<dbReference type="InterPro" id="IPR001460">
    <property type="entry name" value="PCN-bd_Tpept"/>
</dbReference>
<evidence type="ECO:0000256" key="3">
    <source>
        <dbReference type="ARBA" id="ARBA00022519"/>
    </source>
</evidence>
<dbReference type="InterPro" id="IPR005311">
    <property type="entry name" value="PBP_dimer"/>
</dbReference>
<dbReference type="EMBL" id="AP025730">
    <property type="protein sequence ID" value="BDI04224.1"/>
    <property type="molecule type" value="Genomic_DNA"/>
</dbReference>
<dbReference type="HAMAP" id="MF_02080">
    <property type="entry name" value="FtsI_transpept"/>
    <property type="match status" value="1"/>
</dbReference>
<dbReference type="RefSeq" id="WP_251972363.1">
    <property type="nucleotide sequence ID" value="NZ_AP025730.1"/>
</dbReference>
<keyword evidence="20" id="KW-1185">Reference proteome</keyword>
<dbReference type="SUPFAM" id="SSF56519">
    <property type="entry name" value="Penicillin binding protein dimerisation domain"/>
    <property type="match status" value="1"/>
</dbReference>
<evidence type="ECO:0000313" key="19">
    <source>
        <dbReference type="EMBL" id="BDI04224.1"/>
    </source>
</evidence>
<reference evidence="19" key="1">
    <citation type="submission" date="2022-04" db="EMBL/GenBank/DDBJ databases">
        <title>Whole genome sequence of Sphaerotilus sp. FB-5.</title>
        <authorList>
            <person name="Takeda M."/>
            <person name="Narihara S."/>
            <person name="Akimoto M."/>
            <person name="Akimoto R."/>
            <person name="Nishiyashiki S."/>
            <person name="Murakami T."/>
        </authorList>
    </citation>
    <scope>NUCLEOTIDE SEQUENCE</scope>
    <source>
        <strain evidence="19">FB-5</strain>
    </source>
</reference>
<keyword evidence="2 16" id="KW-1003">Cell membrane</keyword>
<evidence type="ECO:0000256" key="12">
    <source>
        <dbReference type="ARBA" id="ARBA00023136"/>
    </source>
</evidence>
<keyword evidence="8 16" id="KW-0378">Hydrolase</keyword>
<comment type="function">
    <text evidence="16">Catalyzes cross-linking of the peptidoglycan cell wall at the division septum.</text>
</comment>
<keyword evidence="9 16" id="KW-0133">Cell shape</keyword>
<dbReference type="Pfam" id="PF03717">
    <property type="entry name" value="PBP_dimer"/>
    <property type="match status" value="1"/>
</dbReference>
<evidence type="ECO:0000313" key="20">
    <source>
        <dbReference type="Proteomes" id="UP001057498"/>
    </source>
</evidence>
<protein>
    <recommendedName>
        <fullName evidence="16">Peptidoglycan D,D-transpeptidase FtsI</fullName>
        <ecNumber evidence="16">3.4.16.4</ecNumber>
    </recommendedName>
    <alternativeName>
        <fullName evidence="16">Penicillin-binding protein 3</fullName>
        <shortName evidence="16">PBP-3</shortName>
    </alternativeName>
</protein>
<keyword evidence="13 16" id="KW-0717">Septation</keyword>
<comment type="catalytic activity">
    <reaction evidence="16">
        <text>Preferential cleavage: (Ac)2-L-Lys-D-Ala-|-D-Ala. Also transpeptidation of peptidyl-alanyl moieties that are N-acyl substituents of D-alanine.</text>
        <dbReference type="EC" id="3.4.16.4"/>
    </reaction>
</comment>
<name>A0ABN6PGX7_9BURK</name>
<keyword evidence="4 16" id="KW-0132">Cell division</keyword>
<evidence type="ECO:0000259" key="18">
    <source>
        <dbReference type="Pfam" id="PF03717"/>
    </source>
</evidence>
<dbReference type="Gene3D" id="3.30.450.330">
    <property type="match status" value="1"/>
</dbReference>
<dbReference type="InterPro" id="IPR037532">
    <property type="entry name" value="FtsI_transpept"/>
</dbReference>
<dbReference type="InterPro" id="IPR012338">
    <property type="entry name" value="Beta-lactam/transpept-like"/>
</dbReference>
<keyword evidence="12 16" id="KW-0472">Membrane</keyword>
<keyword evidence="10 16" id="KW-0573">Peptidoglycan synthesis</keyword>
<keyword evidence="7 16" id="KW-0812">Transmembrane</keyword>
<gene>
    <name evidence="16 19" type="primary">ftsI</name>
    <name evidence="19" type="ORF">CATMQ487_11940</name>
</gene>
<dbReference type="PANTHER" id="PTHR30627">
    <property type="entry name" value="PEPTIDOGLYCAN D,D-TRANSPEPTIDASE"/>
    <property type="match status" value="1"/>
</dbReference>
<dbReference type="EC" id="3.4.16.4" evidence="16"/>
<dbReference type="Gene3D" id="3.40.710.10">
    <property type="entry name" value="DD-peptidase/beta-lactamase superfamily"/>
    <property type="match status" value="1"/>
</dbReference>
<proteinExistence type="inferred from homology"/>
<dbReference type="Proteomes" id="UP001057498">
    <property type="component" value="Chromosome"/>
</dbReference>
<keyword evidence="15 16" id="KW-0961">Cell wall biogenesis/degradation</keyword>
<accession>A0ABN6PGX7</accession>
<organism evidence="19 20">
    <name type="scientific">Sphaerotilus microaerophilus</name>
    <dbReference type="NCBI Taxonomy" id="2914710"/>
    <lineage>
        <taxon>Bacteria</taxon>
        <taxon>Pseudomonadati</taxon>
        <taxon>Pseudomonadota</taxon>
        <taxon>Betaproteobacteria</taxon>
        <taxon>Burkholderiales</taxon>
        <taxon>Sphaerotilaceae</taxon>
        <taxon>Sphaerotilus</taxon>
    </lineage>
</organism>
<dbReference type="Gene3D" id="3.90.1310.10">
    <property type="entry name" value="Penicillin-binding protein 2a (Domain 2)"/>
    <property type="match status" value="1"/>
</dbReference>
<evidence type="ECO:0000256" key="2">
    <source>
        <dbReference type="ARBA" id="ARBA00022475"/>
    </source>
</evidence>
<comment type="pathway">
    <text evidence="16">Cell wall biogenesis; peptidoglycan biosynthesis.</text>
</comment>
<evidence type="ECO:0000256" key="1">
    <source>
        <dbReference type="ARBA" id="ARBA00004370"/>
    </source>
</evidence>
<keyword evidence="6 16" id="KW-0645">Protease</keyword>
<evidence type="ECO:0000256" key="13">
    <source>
        <dbReference type="ARBA" id="ARBA00023210"/>
    </source>
</evidence>
<comment type="subcellular location">
    <subcellularLocation>
        <location evidence="16">Cell inner membrane</location>
        <topology evidence="16">Single-pass membrane protein</topology>
    </subcellularLocation>
    <subcellularLocation>
        <location evidence="1">Membrane</location>
    </subcellularLocation>
</comment>
<evidence type="ECO:0000256" key="10">
    <source>
        <dbReference type="ARBA" id="ARBA00022984"/>
    </source>
</evidence>
<dbReference type="Gene3D" id="1.10.150.770">
    <property type="match status" value="1"/>
</dbReference>
<evidence type="ECO:0000256" key="16">
    <source>
        <dbReference type="HAMAP-Rule" id="MF_02080"/>
    </source>
</evidence>
<feature type="domain" description="Penicillin-binding protein transpeptidase" evidence="17">
    <location>
        <begin position="288"/>
        <end position="584"/>
    </location>
</feature>
<evidence type="ECO:0000256" key="7">
    <source>
        <dbReference type="ARBA" id="ARBA00022692"/>
    </source>
</evidence>
<dbReference type="Pfam" id="PF00905">
    <property type="entry name" value="Transpeptidase"/>
    <property type="match status" value="1"/>
</dbReference>
<evidence type="ECO:0000259" key="17">
    <source>
        <dbReference type="Pfam" id="PF00905"/>
    </source>
</evidence>
<evidence type="ECO:0000256" key="8">
    <source>
        <dbReference type="ARBA" id="ARBA00022801"/>
    </source>
</evidence>
<dbReference type="PANTHER" id="PTHR30627:SF1">
    <property type="entry name" value="PEPTIDOGLYCAN D,D-TRANSPEPTIDASE FTSI"/>
    <property type="match status" value="1"/>
</dbReference>
<keyword evidence="3 16" id="KW-0997">Cell inner membrane</keyword>
<dbReference type="InterPro" id="IPR050515">
    <property type="entry name" value="Beta-lactam/transpept"/>
</dbReference>
<keyword evidence="14 16" id="KW-0131">Cell cycle</keyword>
<dbReference type="InterPro" id="IPR036138">
    <property type="entry name" value="PBP_dimer_sf"/>
</dbReference>